<dbReference type="Proteomes" id="UP001472677">
    <property type="component" value="Unassembled WGS sequence"/>
</dbReference>
<evidence type="ECO:0000313" key="1">
    <source>
        <dbReference type="EMBL" id="KAK8599910.1"/>
    </source>
</evidence>
<accession>A0ABR2GB17</accession>
<evidence type="ECO:0008006" key="3">
    <source>
        <dbReference type="Google" id="ProtNLM"/>
    </source>
</evidence>
<sequence>MVSDMLHPSGGWDWERITYQLSTMMVEKIVAVSQPRPHFGTDILGWSTTHDLWVKLLEPDALIDSLLAHSMIGSRRISYSSPTLRIQPLIGPLGSRSSVGYYGKLDVASALVLSIHALLQRDWLVRVHHISRDRNAAVDKLAELGQSLTRDGSVFAVPPGIVNVKVEEEQFHWKESRRR</sequence>
<gene>
    <name evidence="1" type="ORF">V6N12_049777</name>
</gene>
<dbReference type="EMBL" id="JBBPBM010000001">
    <property type="protein sequence ID" value="KAK8599910.1"/>
    <property type="molecule type" value="Genomic_DNA"/>
</dbReference>
<organism evidence="1 2">
    <name type="scientific">Hibiscus sabdariffa</name>
    <name type="common">roselle</name>
    <dbReference type="NCBI Taxonomy" id="183260"/>
    <lineage>
        <taxon>Eukaryota</taxon>
        <taxon>Viridiplantae</taxon>
        <taxon>Streptophyta</taxon>
        <taxon>Embryophyta</taxon>
        <taxon>Tracheophyta</taxon>
        <taxon>Spermatophyta</taxon>
        <taxon>Magnoliopsida</taxon>
        <taxon>eudicotyledons</taxon>
        <taxon>Gunneridae</taxon>
        <taxon>Pentapetalae</taxon>
        <taxon>rosids</taxon>
        <taxon>malvids</taxon>
        <taxon>Malvales</taxon>
        <taxon>Malvaceae</taxon>
        <taxon>Malvoideae</taxon>
        <taxon>Hibiscus</taxon>
    </lineage>
</organism>
<reference evidence="1 2" key="1">
    <citation type="journal article" date="2024" name="G3 (Bethesda)">
        <title>Genome assembly of Hibiscus sabdariffa L. provides insights into metabolisms of medicinal natural products.</title>
        <authorList>
            <person name="Kim T."/>
        </authorList>
    </citation>
    <scope>NUCLEOTIDE SEQUENCE [LARGE SCALE GENOMIC DNA]</scope>
    <source>
        <strain evidence="1">TK-2024</strain>
        <tissue evidence="1">Old leaves</tissue>
    </source>
</reference>
<keyword evidence="2" id="KW-1185">Reference proteome</keyword>
<protein>
    <recommendedName>
        <fullName evidence="3">RNase H type-1 domain-containing protein</fullName>
    </recommendedName>
</protein>
<name>A0ABR2GB17_9ROSI</name>
<proteinExistence type="predicted"/>
<comment type="caution">
    <text evidence="1">The sequence shown here is derived from an EMBL/GenBank/DDBJ whole genome shotgun (WGS) entry which is preliminary data.</text>
</comment>
<evidence type="ECO:0000313" key="2">
    <source>
        <dbReference type="Proteomes" id="UP001472677"/>
    </source>
</evidence>